<sequence length="117" mass="13169">MKSTLDQMYLAVTQSADSVQNAGDVFDAIQEQVYKNNDVIGEVSQATDAMLKLIENVVKEIDIIYNDSHTIVNSIPEILQSSYNQAENTSRMLEHSSHLKELAVELHQVTNFLRSEL</sequence>
<gene>
    <name evidence="1" type="ORF">DDZ44_08110</name>
</gene>
<dbReference type="EMBL" id="DNZF01000175">
    <property type="protein sequence ID" value="HBK53883.1"/>
    <property type="molecule type" value="Genomic_DNA"/>
</dbReference>
<dbReference type="Proteomes" id="UP000263273">
    <property type="component" value="Unassembled WGS sequence"/>
</dbReference>
<protein>
    <recommendedName>
        <fullName evidence="3">Methyl-accepting chemotaxis protein</fullName>
    </recommendedName>
</protein>
<accession>A0A354YX14</accession>
<name>A0A354YX14_9FIRM</name>
<evidence type="ECO:0008006" key="3">
    <source>
        <dbReference type="Google" id="ProtNLM"/>
    </source>
</evidence>
<evidence type="ECO:0000313" key="2">
    <source>
        <dbReference type="Proteomes" id="UP000263273"/>
    </source>
</evidence>
<dbReference type="Gene3D" id="1.10.287.950">
    <property type="entry name" value="Methyl-accepting chemotaxis protein"/>
    <property type="match status" value="1"/>
</dbReference>
<dbReference type="SUPFAM" id="SSF58104">
    <property type="entry name" value="Methyl-accepting chemotaxis protein (MCP) signaling domain"/>
    <property type="match status" value="1"/>
</dbReference>
<dbReference type="AlphaFoldDB" id="A0A354YX14"/>
<comment type="caution">
    <text evidence="1">The sequence shown here is derived from an EMBL/GenBank/DDBJ whole genome shotgun (WGS) entry which is preliminary data.</text>
</comment>
<reference evidence="1 2" key="1">
    <citation type="journal article" date="2018" name="Nat. Biotechnol.">
        <title>A standardized bacterial taxonomy based on genome phylogeny substantially revises the tree of life.</title>
        <authorList>
            <person name="Parks D.H."/>
            <person name="Chuvochina M."/>
            <person name="Waite D.W."/>
            <person name="Rinke C."/>
            <person name="Skarshewski A."/>
            <person name="Chaumeil P.A."/>
            <person name="Hugenholtz P."/>
        </authorList>
    </citation>
    <scope>NUCLEOTIDE SEQUENCE [LARGE SCALE GENOMIC DNA]</scope>
    <source>
        <strain evidence="1">UBA10948</strain>
    </source>
</reference>
<evidence type="ECO:0000313" key="1">
    <source>
        <dbReference type="EMBL" id="HBK53883.1"/>
    </source>
</evidence>
<organism evidence="1 2">
    <name type="scientific">Syntrophomonas wolfei</name>
    <dbReference type="NCBI Taxonomy" id="863"/>
    <lineage>
        <taxon>Bacteria</taxon>
        <taxon>Bacillati</taxon>
        <taxon>Bacillota</taxon>
        <taxon>Clostridia</taxon>
        <taxon>Eubacteriales</taxon>
        <taxon>Syntrophomonadaceae</taxon>
        <taxon>Syntrophomonas</taxon>
    </lineage>
</organism>
<proteinExistence type="predicted"/>